<dbReference type="PANTHER" id="PTHR34375:SF3">
    <property type="entry name" value="CONDENSATION DOMAIN-CONTAINING PROTEIN"/>
    <property type="match status" value="1"/>
</dbReference>
<dbReference type="SUPFAM" id="SSF52777">
    <property type="entry name" value="CoA-dependent acyltransferases"/>
    <property type="match status" value="1"/>
</dbReference>
<dbReference type="AlphaFoldDB" id="A0A438JSD3"/>
<evidence type="ECO:0000256" key="1">
    <source>
        <dbReference type="SAM" id="MobiDB-lite"/>
    </source>
</evidence>
<dbReference type="PANTHER" id="PTHR34375">
    <property type="entry name" value="GATA ZINC FINGER PROTEIN-RELATED"/>
    <property type="match status" value="1"/>
</dbReference>
<feature type="region of interest" description="Disordered" evidence="1">
    <location>
        <begin position="1"/>
        <end position="20"/>
    </location>
</feature>
<sequence length="499" mass="54911">MPQNSVHGSPTGRAVGGTENSWCRAVPGGTGLVTVALLLSKPPEASLLQSALHTLQNRHALLGSKLHYGTTTNTFSFITSPIPPLQVKSFNLSSTCHLLQSLVSSPNTHSVSPFHLILEHELNQNPWCNLKSPSYDDGTDVFFASIYTLPDAKWVVLLRLHTAVCDRTTAVSLLRELIGVVREKEGGGREEKMRDDGEVSLGIEDFIPSGKAKKALWVRGVDMLSYSVNSLQLTNLKFKDVKSPRSSEVVRLQLNQDDTESLLAIWGYNTTDGNSEWWWSMGAINEGCSAKGIKLCGALVAAALIAGHSSKRPADHHKEKYAVVTLTDCRPILDPPLSTHHFGFYHSAVLNTLSMKGGEKLWELARRSYMAFANSKNCNKHFSDMADLNFLMRKAIENPSLTSASSLRTSFLTVFEDPVIETNDEIYREIVGLEDYIGCASVHGIGPSIAIFDTIRGGMLDCACVYPSPLHSREQMEELLHNMKRLLVDAAAHNRVPNE</sequence>
<dbReference type="Proteomes" id="UP000288805">
    <property type="component" value="Unassembled WGS sequence"/>
</dbReference>
<accession>A0A438JSD3</accession>
<proteinExistence type="predicted"/>
<organism evidence="2 3">
    <name type="scientific">Vitis vinifera</name>
    <name type="common">Grape</name>
    <dbReference type="NCBI Taxonomy" id="29760"/>
    <lineage>
        <taxon>Eukaryota</taxon>
        <taxon>Viridiplantae</taxon>
        <taxon>Streptophyta</taxon>
        <taxon>Embryophyta</taxon>
        <taxon>Tracheophyta</taxon>
        <taxon>Spermatophyta</taxon>
        <taxon>Magnoliopsida</taxon>
        <taxon>eudicotyledons</taxon>
        <taxon>Gunneridae</taxon>
        <taxon>Pentapetalae</taxon>
        <taxon>rosids</taxon>
        <taxon>Vitales</taxon>
        <taxon>Vitaceae</taxon>
        <taxon>Viteae</taxon>
        <taxon>Vitis</taxon>
    </lineage>
</organism>
<comment type="caution">
    <text evidence="2">The sequence shown here is derived from an EMBL/GenBank/DDBJ whole genome shotgun (WGS) entry which is preliminary data.</text>
</comment>
<protein>
    <submittedName>
        <fullName evidence="2">Uncharacterized protein</fullName>
    </submittedName>
</protein>
<evidence type="ECO:0000313" key="2">
    <source>
        <dbReference type="EMBL" id="RVX11848.1"/>
    </source>
</evidence>
<dbReference type="EMBL" id="QGNW01000029">
    <property type="protein sequence ID" value="RVX11848.1"/>
    <property type="molecule type" value="Genomic_DNA"/>
</dbReference>
<reference evidence="2 3" key="1">
    <citation type="journal article" date="2018" name="PLoS Genet.">
        <title>Population sequencing reveals clonal diversity and ancestral inbreeding in the grapevine cultivar Chardonnay.</title>
        <authorList>
            <person name="Roach M.J."/>
            <person name="Johnson D.L."/>
            <person name="Bohlmann J."/>
            <person name="van Vuuren H.J."/>
            <person name="Jones S.J."/>
            <person name="Pretorius I.S."/>
            <person name="Schmidt S.A."/>
            <person name="Borneman A.R."/>
        </authorList>
    </citation>
    <scope>NUCLEOTIDE SEQUENCE [LARGE SCALE GENOMIC DNA]</scope>
    <source>
        <strain evidence="3">cv. Chardonnay</strain>
        <tissue evidence="2">Leaf</tissue>
    </source>
</reference>
<name>A0A438JSD3_VITVI</name>
<gene>
    <name evidence="2" type="ORF">CK203_009643</name>
</gene>
<evidence type="ECO:0000313" key="3">
    <source>
        <dbReference type="Proteomes" id="UP000288805"/>
    </source>
</evidence>